<feature type="compositionally biased region" description="Basic and acidic residues" evidence="3">
    <location>
        <begin position="313"/>
        <end position="327"/>
    </location>
</feature>
<dbReference type="PANTHER" id="PTHR13620:SF104">
    <property type="entry name" value="EXONUCLEASE 3'-5' DOMAIN-CONTAINING PROTEIN 2"/>
    <property type="match status" value="1"/>
</dbReference>
<dbReference type="STRING" id="1344416.A0A139A6W4"/>
<dbReference type="GO" id="GO:0006139">
    <property type="term" value="P:nucleobase-containing compound metabolic process"/>
    <property type="evidence" value="ECO:0007669"/>
    <property type="project" value="InterPro"/>
</dbReference>
<dbReference type="Pfam" id="PF01612">
    <property type="entry name" value="DNA_pol_A_exo1"/>
    <property type="match status" value="1"/>
</dbReference>
<feature type="compositionally biased region" description="Low complexity" evidence="3">
    <location>
        <begin position="365"/>
        <end position="385"/>
    </location>
</feature>
<reference evidence="5 6" key="1">
    <citation type="journal article" date="2015" name="Genome Biol. Evol.">
        <title>Phylogenomic analyses indicate that early fungi evolved digesting cell walls of algal ancestors of land plants.</title>
        <authorList>
            <person name="Chang Y."/>
            <person name="Wang S."/>
            <person name="Sekimoto S."/>
            <person name="Aerts A.L."/>
            <person name="Choi C."/>
            <person name="Clum A."/>
            <person name="LaButti K.M."/>
            <person name="Lindquist E.A."/>
            <person name="Yee Ngan C."/>
            <person name="Ohm R.A."/>
            <person name="Salamov A.A."/>
            <person name="Grigoriev I.V."/>
            <person name="Spatafora J.W."/>
            <person name="Berbee M.L."/>
        </authorList>
    </citation>
    <scope>NUCLEOTIDE SEQUENCE [LARGE SCALE GENOMIC DNA]</scope>
    <source>
        <strain evidence="5 6">JEL478</strain>
    </source>
</reference>
<dbReference type="CDD" id="cd06141">
    <property type="entry name" value="WRN_exo"/>
    <property type="match status" value="1"/>
</dbReference>
<dbReference type="Gene3D" id="3.30.420.10">
    <property type="entry name" value="Ribonuclease H-like superfamily/Ribonuclease H"/>
    <property type="match status" value="1"/>
</dbReference>
<dbReference type="InterPro" id="IPR012337">
    <property type="entry name" value="RNaseH-like_sf"/>
</dbReference>
<dbReference type="OrthoDB" id="1920326at2759"/>
<sequence>MSAVSSRLRGPARLTPLSAHNFNNSFSTAMATNASAGTTVNDGGVKTAGIKRKLPESYRIAQPGLDASNGKGAPGVSAQNQARKHPLLQIPEHYATYYTWRANEVPELIAKLEGESFGLDVEWKVHYRKNVPTRKVALMQICDSKTILLLHIFYMKPMPTELINFLSAPHLIKTGLNIRLDGLKLHRDYGLKCGGLLELRGIAAQVDARWTSGRSGTLANLCEDILTATLDKSAPERTGDWERIPLLPSQKSYAAIDAFASFRVLQKMMDMPLLKVTPVQEPTGAASDTVTAPLPRPELRPFSVNDVLAEMERAREEKAKADAERAKRVAATRPSGDKSAIEYGDEDSTSTESSDQLESLRERTSNASASPKRSRSRSPIWRPPSTEIPAQRYHSAASNVTQDFSSLRELMYGMPQDLTEQF</sequence>
<dbReference type="InterPro" id="IPR036397">
    <property type="entry name" value="RNaseH_sf"/>
</dbReference>
<keyword evidence="1" id="KW-0540">Nuclease</keyword>
<dbReference type="SUPFAM" id="SSF53098">
    <property type="entry name" value="Ribonuclease H-like"/>
    <property type="match status" value="1"/>
</dbReference>
<gene>
    <name evidence="5" type="ORF">M427DRAFT_408541</name>
</gene>
<accession>A0A139A6W4</accession>
<feature type="region of interest" description="Disordered" evidence="3">
    <location>
        <begin position="313"/>
        <end position="400"/>
    </location>
</feature>
<evidence type="ECO:0000259" key="4">
    <source>
        <dbReference type="SMART" id="SM00474"/>
    </source>
</evidence>
<name>A0A139A6W4_GONPJ</name>
<feature type="domain" description="3'-5' exonuclease" evidence="4">
    <location>
        <begin position="96"/>
        <end position="273"/>
    </location>
</feature>
<dbReference type="InterPro" id="IPR002562">
    <property type="entry name" value="3'-5'_exonuclease_dom"/>
</dbReference>
<dbReference type="InterPro" id="IPR051132">
    <property type="entry name" value="3-5_Exonuclease_domain"/>
</dbReference>
<feature type="region of interest" description="Disordered" evidence="3">
    <location>
        <begin position="280"/>
        <end position="299"/>
    </location>
</feature>
<evidence type="ECO:0000313" key="6">
    <source>
        <dbReference type="Proteomes" id="UP000070544"/>
    </source>
</evidence>
<dbReference type="AlphaFoldDB" id="A0A139A6W4"/>
<evidence type="ECO:0000256" key="2">
    <source>
        <dbReference type="ARBA" id="ARBA00022801"/>
    </source>
</evidence>
<evidence type="ECO:0000256" key="1">
    <source>
        <dbReference type="ARBA" id="ARBA00022722"/>
    </source>
</evidence>
<evidence type="ECO:0000256" key="3">
    <source>
        <dbReference type="SAM" id="MobiDB-lite"/>
    </source>
</evidence>
<dbReference type="GO" id="GO:0008408">
    <property type="term" value="F:3'-5' exonuclease activity"/>
    <property type="evidence" value="ECO:0007669"/>
    <property type="project" value="InterPro"/>
</dbReference>
<dbReference type="GO" id="GO:0005634">
    <property type="term" value="C:nucleus"/>
    <property type="evidence" value="ECO:0007669"/>
    <property type="project" value="TreeGrafter"/>
</dbReference>
<keyword evidence="2" id="KW-0378">Hydrolase</keyword>
<dbReference type="GO" id="GO:0003676">
    <property type="term" value="F:nucleic acid binding"/>
    <property type="evidence" value="ECO:0007669"/>
    <property type="project" value="InterPro"/>
</dbReference>
<protein>
    <submittedName>
        <fullName evidence="5">Ribonuclease H-like protein</fullName>
    </submittedName>
</protein>
<keyword evidence="6" id="KW-1185">Reference proteome</keyword>
<dbReference type="Proteomes" id="UP000070544">
    <property type="component" value="Unassembled WGS sequence"/>
</dbReference>
<dbReference type="EMBL" id="KQ965790">
    <property type="protein sequence ID" value="KXS12185.1"/>
    <property type="molecule type" value="Genomic_DNA"/>
</dbReference>
<organism evidence="5 6">
    <name type="scientific">Gonapodya prolifera (strain JEL478)</name>
    <name type="common">Monoblepharis prolifera</name>
    <dbReference type="NCBI Taxonomy" id="1344416"/>
    <lineage>
        <taxon>Eukaryota</taxon>
        <taxon>Fungi</taxon>
        <taxon>Fungi incertae sedis</taxon>
        <taxon>Chytridiomycota</taxon>
        <taxon>Chytridiomycota incertae sedis</taxon>
        <taxon>Monoblepharidomycetes</taxon>
        <taxon>Monoblepharidales</taxon>
        <taxon>Gonapodyaceae</taxon>
        <taxon>Gonapodya</taxon>
    </lineage>
</organism>
<dbReference type="SMART" id="SM00474">
    <property type="entry name" value="35EXOc"/>
    <property type="match status" value="1"/>
</dbReference>
<proteinExistence type="predicted"/>
<dbReference type="PANTHER" id="PTHR13620">
    <property type="entry name" value="3-5 EXONUCLEASE"/>
    <property type="match status" value="1"/>
</dbReference>
<dbReference type="GO" id="GO:0005737">
    <property type="term" value="C:cytoplasm"/>
    <property type="evidence" value="ECO:0007669"/>
    <property type="project" value="TreeGrafter"/>
</dbReference>
<feature type="region of interest" description="Disordered" evidence="3">
    <location>
        <begin position="62"/>
        <end position="82"/>
    </location>
</feature>
<evidence type="ECO:0000313" key="5">
    <source>
        <dbReference type="EMBL" id="KXS12185.1"/>
    </source>
</evidence>